<evidence type="ECO:0000256" key="1">
    <source>
        <dbReference type="SAM" id="SignalP"/>
    </source>
</evidence>
<sequence>MKLSPLVGSALLLLSLAATATGAIAAGPTVPEPEVTLRPADFSQGAYDLALTIGLPEGWHTYWRNPGDVGVPPLISTEGSENVGALKVAFPAPVRHFDGYAESIVYEGGVTLPLRLTPGEPGEPVHLKLSLLFGYCLDICVPGQADFDLTLAPDMATDAAVESVLTDARSHVPMPEGEGAPAQLVSFDPHGESNGKPVYRLVVETAKPADGKVDVFAEGPEGWSLPLPRPVAVDGDEGNRHVFDLTIDGLPRKADPHGADLRFTIVAGDKAVEAVRKLP</sequence>
<proteinExistence type="predicted"/>
<organism evidence="3 4">
    <name type="scientific">Hartmannibacter diazotrophicus</name>
    <dbReference type="NCBI Taxonomy" id="1482074"/>
    <lineage>
        <taxon>Bacteria</taxon>
        <taxon>Pseudomonadati</taxon>
        <taxon>Pseudomonadota</taxon>
        <taxon>Alphaproteobacteria</taxon>
        <taxon>Hyphomicrobiales</taxon>
        <taxon>Pleomorphomonadaceae</taxon>
        <taxon>Hartmannibacter</taxon>
    </lineage>
</organism>
<dbReference type="InterPro" id="IPR028250">
    <property type="entry name" value="DsbDN"/>
</dbReference>
<evidence type="ECO:0000313" key="3">
    <source>
        <dbReference type="EMBL" id="SON54670.1"/>
    </source>
</evidence>
<name>A0A2C9D329_9HYPH</name>
<dbReference type="OrthoDB" id="9811036at2"/>
<keyword evidence="4" id="KW-1185">Reference proteome</keyword>
<dbReference type="Pfam" id="PF11412">
    <property type="entry name" value="DsbD_N"/>
    <property type="match status" value="1"/>
</dbReference>
<dbReference type="AlphaFoldDB" id="A0A2C9D329"/>
<dbReference type="EMBL" id="LT960614">
    <property type="protein sequence ID" value="SON54670.1"/>
    <property type="molecule type" value="Genomic_DNA"/>
</dbReference>
<protein>
    <recommendedName>
        <fullName evidence="2">Thiol:disulfide interchange protein DsbD N-terminal domain-containing protein</fullName>
    </recommendedName>
</protein>
<dbReference type="RefSeq" id="WP_099555165.1">
    <property type="nucleotide sequence ID" value="NZ_LT960614.1"/>
</dbReference>
<feature type="chain" id="PRO_5013356342" description="Thiol:disulfide interchange protein DsbD N-terminal domain-containing protein" evidence="1">
    <location>
        <begin position="21"/>
        <end position="279"/>
    </location>
</feature>
<evidence type="ECO:0000313" key="4">
    <source>
        <dbReference type="Proteomes" id="UP000223606"/>
    </source>
</evidence>
<accession>A0A2C9D329</accession>
<gene>
    <name evidence="3" type="ORF">HDIA_1129</name>
</gene>
<feature type="domain" description="Thiol:disulfide interchange protein DsbD N-terminal" evidence="2">
    <location>
        <begin position="40"/>
        <end position="150"/>
    </location>
</feature>
<reference evidence="4" key="1">
    <citation type="submission" date="2017-09" db="EMBL/GenBank/DDBJ databases">
        <title>Genome sequence of Nannocystis excedens DSM 71.</title>
        <authorList>
            <person name="Blom J."/>
        </authorList>
    </citation>
    <scope>NUCLEOTIDE SEQUENCE [LARGE SCALE GENOMIC DNA]</scope>
    <source>
        <strain evidence="4">type strain: E19</strain>
    </source>
</reference>
<evidence type="ECO:0000259" key="2">
    <source>
        <dbReference type="Pfam" id="PF11412"/>
    </source>
</evidence>
<keyword evidence="1" id="KW-0732">Signal</keyword>
<dbReference type="Proteomes" id="UP000223606">
    <property type="component" value="Chromosome 1"/>
</dbReference>
<dbReference type="KEGG" id="hdi:HDIA_1129"/>
<feature type="signal peptide" evidence="1">
    <location>
        <begin position="1"/>
        <end position="20"/>
    </location>
</feature>